<accession>A0A2Z2NIP3</accession>
<dbReference type="RefSeq" id="WP_088915906.1">
    <property type="nucleotide sequence ID" value="NZ_CP018632.1"/>
</dbReference>
<gene>
    <name evidence="1" type="ORF">IMCC3135_01180</name>
</gene>
<evidence type="ECO:0000313" key="1">
    <source>
        <dbReference type="EMBL" id="ASJ70355.1"/>
    </source>
</evidence>
<proteinExistence type="predicted"/>
<organism evidence="1 2">
    <name type="scientific">Granulosicoccus antarcticus IMCC3135</name>
    <dbReference type="NCBI Taxonomy" id="1192854"/>
    <lineage>
        <taxon>Bacteria</taxon>
        <taxon>Pseudomonadati</taxon>
        <taxon>Pseudomonadota</taxon>
        <taxon>Gammaproteobacteria</taxon>
        <taxon>Chromatiales</taxon>
        <taxon>Granulosicoccaceae</taxon>
        <taxon>Granulosicoccus</taxon>
    </lineage>
</organism>
<keyword evidence="2" id="KW-1185">Reference proteome</keyword>
<dbReference type="PROSITE" id="PS51257">
    <property type="entry name" value="PROKAR_LIPOPROTEIN"/>
    <property type="match status" value="1"/>
</dbReference>
<dbReference type="Proteomes" id="UP000250079">
    <property type="component" value="Chromosome"/>
</dbReference>
<reference evidence="1 2" key="1">
    <citation type="submission" date="2016-12" db="EMBL/GenBank/DDBJ databases">
        <authorList>
            <person name="Song W.-J."/>
            <person name="Kurnit D.M."/>
        </authorList>
    </citation>
    <scope>NUCLEOTIDE SEQUENCE [LARGE SCALE GENOMIC DNA]</scope>
    <source>
        <strain evidence="1 2">IMCC3135</strain>
    </source>
</reference>
<name>A0A2Z2NIP3_9GAMM</name>
<dbReference type="EMBL" id="CP018632">
    <property type="protein sequence ID" value="ASJ70355.1"/>
    <property type="molecule type" value="Genomic_DNA"/>
</dbReference>
<dbReference type="AlphaFoldDB" id="A0A2Z2NIP3"/>
<protein>
    <submittedName>
        <fullName evidence="1">Uncharacterized protein</fullName>
    </submittedName>
</protein>
<sequence>MKIIRILSLTTACLVSGCAANSEVKEIEIDLVALTKIQLQELLVNHTFPFSKGGMFFESDTVATVHWDGENEDTIWYATEDSTFCYTAEVFGGAEECLGLKKTASGDYLREFEGKTIPVKASDIKEGKTF</sequence>
<dbReference type="KEGG" id="gai:IMCC3135_01180"/>
<evidence type="ECO:0000313" key="2">
    <source>
        <dbReference type="Proteomes" id="UP000250079"/>
    </source>
</evidence>